<evidence type="ECO:0000313" key="3">
    <source>
        <dbReference type="EMBL" id="BAY82826.1"/>
    </source>
</evidence>
<dbReference type="SUPFAM" id="SSF117892">
    <property type="entry name" value="Band 7/SPFH domain"/>
    <property type="match status" value="1"/>
</dbReference>
<accession>A0A1Z4LNM1</accession>
<protein>
    <recommendedName>
        <fullName evidence="2">Band 7 domain-containing protein</fullName>
    </recommendedName>
</protein>
<dbReference type="PANTHER" id="PTHR10264">
    <property type="entry name" value="BAND 7 PROTEIN-RELATED"/>
    <property type="match status" value="1"/>
</dbReference>
<dbReference type="InterPro" id="IPR001972">
    <property type="entry name" value="Stomatin_HflK_fam"/>
</dbReference>
<dbReference type="SMART" id="SM00244">
    <property type="entry name" value="PHB"/>
    <property type="match status" value="1"/>
</dbReference>
<dbReference type="Pfam" id="PF01145">
    <property type="entry name" value="Band_7"/>
    <property type="match status" value="1"/>
</dbReference>
<reference evidence="3 4" key="1">
    <citation type="submission" date="2017-06" db="EMBL/GenBank/DDBJ databases">
        <title>Genome sequencing of cyanobaciteial culture collection at National Institute for Environmental Studies (NIES).</title>
        <authorList>
            <person name="Hirose Y."/>
            <person name="Shimura Y."/>
            <person name="Fujisawa T."/>
            <person name="Nakamura Y."/>
            <person name="Kawachi M."/>
        </authorList>
    </citation>
    <scope>NUCLEOTIDE SEQUENCE [LARGE SCALE GENOMIC DNA]</scope>
    <source>
        <strain evidence="3 4">NIES-267</strain>
    </source>
</reference>
<evidence type="ECO:0000256" key="1">
    <source>
        <dbReference type="ARBA" id="ARBA00008164"/>
    </source>
</evidence>
<proteinExistence type="inferred from homology"/>
<dbReference type="AlphaFoldDB" id="A0A1Z4LNM1"/>
<evidence type="ECO:0000313" key="4">
    <source>
        <dbReference type="Proteomes" id="UP000218418"/>
    </source>
</evidence>
<dbReference type="PRINTS" id="PR00721">
    <property type="entry name" value="STOMATIN"/>
</dbReference>
<feature type="domain" description="Band 7" evidence="2">
    <location>
        <begin position="296"/>
        <end position="457"/>
    </location>
</feature>
<dbReference type="InterPro" id="IPR043202">
    <property type="entry name" value="Band-7_stomatin-like"/>
</dbReference>
<gene>
    <name evidence="3" type="ORF">NIES267_23100</name>
</gene>
<dbReference type="PANTHER" id="PTHR10264:SF83">
    <property type="entry name" value="BLL5629 PROTEIN"/>
    <property type="match status" value="1"/>
</dbReference>
<dbReference type="EMBL" id="AP018227">
    <property type="protein sequence ID" value="BAY82826.1"/>
    <property type="molecule type" value="Genomic_DNA"/>
</dbReference>
<dbReference type="Proteomes" id="UP000218418">
    <property type="component" value="Chromosome"/>
</dbReference>
<sequence length="531" mass="60888">MFLSRIFSRLRLPRLPKLSIKIPMWKTFYIKPGEIGILYNRSDFKKVLTSGTYTYFGRYWRVETFDLKSPEANIENLELLLRDNAEELQEHLLVVRTDFNQAALVRLGQKWITVLPNQLRAFWRGFIEVESHVFNLEESLELPSEFVRQLRGFNFSGIKKVLVKEFEIGLLYVQNNFVRPLEPGEYAFWTIDKEITYYAMNRLVHNPQFPLEEVLIERHPEFVAAYCETVQTVAQQVAIVRYQGRVIAILPPTSRKLFWQGVDVEAIDISNDAKLSPAKVAELVAGLSETVNLGRSCLHVCQVPAQHIGLLYVNQEFQTQLESGIHAWWMFGRTFRSETIDLRLQNMEVSGQDILSKDKVPLRLNLTAGFRILDALRAKVGLSDFIGYLYKELQYALRAAVGEKDLDNILEDKGAIDLSIAEYIRPKAAEYGIEIDSVGVKDIILPGEIKTILSKVVEAEKSAQANVVRRREETAATRSMLNTARVMEDNPVALRLKELEVLERISEKIEKIQVNGSLDSILTELIQINRN</sequence>
<dbReference type="Gene3D" id="3.30.479.30">
    <property type="entry name" value="Band 7 domain"/>
    <property type="match status" value="1"/>
</dbReference>
<comment type="similarity">
    <text evidence="1">Belongs to the band 7/mec-2 family.</text>
</comment>
<dbReference type="CDD" id="cd13438">
    <property type="entry name" value="SPFH_eoslipins_u2"/>
    <property type="match status" value="1"/>
</dbReference>
<dbReference type="Gene3D" id="6.10.250.2090">
    <property type="match status" value="1"/>
</dbReference>
<keyword evidence="4" id="KW-1185">Reference proteome</keyword>
<dbReference type="InterPro" id="IPR001107">
    <property type="entry name" value="Band_7"/>
</dbReference>
<dbReference type="InterPro" id="IPR036013">
    <property type="entry name" value="Band_7/SPFH_dom_sf"/>
</dbReference>
<organism evidence="3 4">
    <name type="scientific">Calothrix parasitica NIES-267</name>
    <dbReference type="NCBI Taxonomy" id="1973488"/>
    <lineage>
        <taxon>Bacteria</taxon>
        <taxon>Bacillati</taxon>
        <taxon>Cyanobacteriota</taxon>
        <taxon>Cyanophyceae</taxon>
        <taxon>Nostocales</taxon>
        <taxon>Calotrichaceae</taxon>
        <taxon>Calothrix</taxon>
    </lineage>
</organism>
<name>A0A1Z4LNM1_9CYAN</name>
<evidence type="ECO:0000259" key="2">
    <source>
        <dbReference type="SMART" id="SM00244"/>
    </source>
</evidence>
<dbReference type="GO" id="GO:0005886">
    <property type="term" value="C:plasma membrane"/>
    <property type="evidence" value="ECO:0007669"/>
    <property type="project" value="InterPro"/>
</dbReference>